<sequence length="88" mass="10028">MITFEWQFTPGDLQHAFDECGRSSTAGYVQLNTFVHLSSSISSIKRHFIKTKVEICRFAGSAKVFCYLDGLPVCACRFLPIWLCVCNW</sequence>
<evidence type="ECO:0000313" key="2">
    <source>
        <dbReference type="Proteomes" id="UP001054837"/>
    </source>
</evidence>
<reference evidence="1 2" key="1">
    <citation type="submission" date="2021-06" db="EMBL/GenBank/DDBJ databases">
        <title>Caerostris darwini draft genome.</title>
        <authorList>
            <person name="Kono N."/>
            <person name="Arakawa K."/>
        </authorList>
    </citation>
    <scope>NUCLEOTIDE SEQUENCE [LARGE SCALE GENOMIC DNA]</scope>
</reference>
<comment type="caution">
    <text evidence="1">The sequence shown here is derived from an EMBL/GenBank/DDBJ whole genome shotgun (WGS) entry which is preliminary data.</text>
</comment>
<name>A0AAV4SFB5_9ARAC</name>
<evidence type="ECO:0000313" key="1">
    <source>
        <dbReference type="EMBL" id="GIY31659.1"/>
    </source>
</evidence>
<dbReference type="AlphaFoldDB" id="A0AAV4SFB5"/>
<accession>A0AAV4SFB5</accession>
<keyword evidence="2" id="KW-1185">Reference proteome</keyword>
<protein>
    <submittedName>
        <fullName evidence="1">Uncharacterized protein</fullName>
    </submittedName>
</protein>
<organism evidence="1 2">
    <name type="scientific">Caerostris darwini</name>
    <dbReference type="NCBI Taxonomy" id="1538125"/>
    <lineage>
        <taxon>Eukaryota</taxon>
        <taxon>Metazoa</taxon>
        <taxon>Ecdysozoa</taxon>
        <taxon>Arthropoda</taxon>
        <taxon>Chelicerata</taxon>
        <taxon>Arachnida</taxon>
        <taxon>Araneae</taxon>
        <taxon>Araneomorphae</taxon>
        <taxon>Entelegynae</taxon>
        <taxon>Araneoidea</taxon>
        <taxon>Araneidae</taxon>
        <taxon>Caerostris</taxon>
    </lineage>
</organism>
<dbReference type="EMBL" id="BPLQ01007707">
    <property type="protein sequence ID" value="GIY31659.1"/>
    <property type="molecule type" value="Genomic_DNA"/>
</dbReference>
<proteinExistence type="predicted"/>
<dbReference type="Proteomes" id="UP001054837">
    <property type="component" value="Unassembled WGS sequence"/>
</dbReference>
<gene>
    <name evidence="1" type="ORF">CDAR_212371</name>
</gene>